<sequence>MEFFESLCVFNEWFYKGCGHVVTKVKHANNCREENHDPYRHGQILGQMCDSYHIKPALIIHSLCPFCSDADYNAANVWRSDRNDEALLRVDIRPRVVYWAEYIAKQRQLFARQASLEFNARVALIDVENFVQQSPNGIPDGPEYERIGWAFLRLEKMRVWYLAQQNHHLAEIRRGIPHAERRHLFDEEVVNPDILAPVLFADIPPDEFCGICRLPLSDREAWGPNGVRRVFCGVHIYHHDCIIPWFRVNGGQHVTCPTCRARRHLLRPPIQEWAESTRAS</sequence>
<accession>A0A8H2VXS1</accession>
<organism evidence="3 4">
    <name type="scientific">Sclerotinia trifoliorum</name>
    <dbReference type="NCBI Taxonomy" id="28548"/>
    <lineage>
        <taxon>Eukaryota</taxon>
        <taxon>Fungi</taxon>
        <taxon>Dikarya</taxon>
        <taxon>Ascomycota</taxon>
        <taxon>Pezizomycotina</taxon>
        <taxon>Leotiomycetes</taxon>
        <taxon>Helotiales</taxon>
        <taxon>Sclerotiniaceae</taxon>
        <taxon>Sclerotinia</taxon>
    </lineage>
</organism>
<proteinExistence type="predicted"/>
<reference evidence="3" key="1">
    <citation type="submission" date="2020-10" db="EMBL/GenBank/DDBJ databases">
        <authorList>
            <person name="Kusch S."/>
        </authorList>
    </citation>
    <scope>NUCLEOTIDE SEQUENCE</scope>
    <source>
        <strain evidence="3">SwB9</strain>
    </source>
</reference>
<evidence type="ECO:0000256" key="1">
    <source>
        <dbReference type="PROSITE-ProRule" id="PRU00175"/>
    </source>
</evidence>
<evidence type="ECO:0000259" key="2">
    <source>
        <dbReference type="PROSITE" id="PS50089"/>
    </source>
</evidence>
<protein>
    <submittedName>
        <fullName evidence="3">Feae0959-9a81-48ab-b8bb-7554c1f35bb6</fullName>
    </submittedName>
</protein>
<keyword evidence="1" id="KW-0479">Metal-binding</keyword>
<keyword evidence="4" id="KW-1185">Reference proteome</keyword>
<dbReference type="OrthoDB" id="8062037at2759"/>
<feature type="domain" description="RING-type" evidence="2">
    <location>
        <begin position="209"/>
        <end position="260"/>
    </location>
</feature>
<evidence type="ECO:0000313" key="3">
    <source>
        <dbReference type="EMBL" id="CAD6446862.1"/>
    </source>
</evidence>
<dbReference type="EMBL" id="CAJHIA010000021">
    <property type="protein sequence ID" value="CAD6446862.1"/>
    <property type="molecule type" value="Genomic_DNA"/>
</dbReference>
<name>A0A8H2VXS1_9HELO</name>
<dbReference type="Gene3D" id="3.30.40.10">
    <property type="entry name" value="Zinc/RING finger domain, C3HC4 (zinc finger)"/>
    <property type="match status" value="1"/>
</dbReference>
<dbReference type="GO" id="GO:0008270">
    <property type="term" value="F:zinc ion binding"/>
    <property type="evidence" value="ECO:0007669"/>
    <property type="project" value="UniProtKB-KW"/>
</dbReference>
<keyword evidence="1" id="KW-0863">Zinc-finger</keyword>
<dbReference type="InterPro" id="IPR001841">
    <property type="entry name" value="Znf_RING"/>
</dbReference>
<evidence type="ECO:0000313" key="4">
    <source>
        <dbReference type="Proteomes" id="UP000624404"/>
    </source>
</evidence>
<gene>
    <name evidence="3" type="ORF">SCLTRI_LOCUS6654</name>
</gene>
<dbReference type="InterPro" id="IPR013083">
    <property type="entry name" value="Znf_RING/FYVE/PHD"/>
</dbReference>
<keyword evidence="1" id="KW-0862">Zinc</keyword>
<dbReference type="PROSITE" id="PS50089">
    <property type="entry name" value="ZF_RING_2"/>
    <property type="match status" value="1"/>
</dbReference>
<comment type="caution">
    <text evidence="3">The sequence shown here is derived from an EMBL/GenBank/DDBJ whole genome shotgun (WGS) entry which is preliminary data.</text>
</comment>
<dbReference type="Proteomes" id="UP000624404">
    <property type="component" value="Unassembled WGS sequence"/>
</dbReference>
<dbReference type="AlphaFoldDB" id="A0A8H2VXS1"/>
<dbReference type="SUPFAM" id="SSF57850">
    <property type="entry name" value="RING/U-box"/>
    <property type="match status" value="1"/>
</dbReference>